<evidence type="ECO:0000313" key="1">
    <source>
        <dbReference type="EMBL" id="PNT96893.1"/>
    </source>
</evidence>
<evidence type="ECO:0000313" key="2">
    <source>
        <dbReference type="Proteomes" id="UP000236151"/>
    </source>
</evidence>
<keyword evidence="2" id="KW-1185">Reference proteome</keyword>
<dbReference type="OrthoDB" id="2081822at2"/>
<protein>
    <submittedName>
        <fullName evidence="1">Uncharacterized protein</fullName>
    </submittedName>
</protein>
<dbReference type="RefSeq" id="WP_103082425.1">
    <property type="nucleotide sequence ID" value="NZ_CP021850.1"/>
</dbReference>
<gene>
    <name evidence="1" type="ORF">CDQ84_14360</name>
</gene>
<sequence>MKNSKLLDKLHRREVSVSLENILDNSRADSGGDRDVNFLKFLMDNKLLVQDEVYLKRTNIDFTEEYYLERYKKAHFESVRHFFCRAIIQDELERLGFQTYDNMDMGNMEILRSNSNYDIVLDDLSAIIDVGLTPARNFFRGLTDLRVKNFLITTYFDDYMDDIIFSVFSRTDDDAFCDAVKDYVDGFKQYIPNLQLQSDESMYYH</sequence>
<dbReference type="EMBL" id="NIOJ01000043">
    <property type="protein sequence ID" value="PNT96893.1"/>
    <property type="molecule type" value="Genomic_DNA"/>
</dbReference>
<accession>A0A2K2F2G3</accession>
<name>A0A2K2F2G3_9CLOT</name>
<dbReference type="Proteomes" id="UP000236151">
    <property type="component" value="Unassembled WGS sequence"/>
</dbReference>
<reference evidence="1 2" key="1">
    <citation type="submission" date="2017-06" db="EMBL/GenBank/DDBJ databases">
        <title>Investigating the central metabolism of Clostridium thermosuccinogenes.</title>
        <authorList>
            <person name="Koendjbiharie J.G."/>
            <person name="van Kranenburg R."/>
        </authorList>
    </citation>
    <scope>NUCLEOTIDE SEQUENCE [LARGE SCALE GENOMIC DNA]</scope>
    <source>
        <strain evidence="1 2">DSM 5806</strain>
    </source>
</reference>
<dbReference type="AlphaFoldDB" id="A0A2K2F2G3"/>
<organism evidence="1 2">
    <name type="scientific">Clostridium thermosuccinogenes</name>
    <dbReference type="NCBI Taxonomy" id="84032"/>
    <lineage>
        <taxon>Bacteria</taxon>
        <taxon>Bacillati</taxon>
        <taxon>Bacillota</taxon>
        <taxon>Clostridia</taxon>
        <taxon>Eubacteriales</taxon>
        <taxon>Clostridiaceae</taxon>
        <taxon>Clostridium</taxon>
    </lineage>
</organism>
<dbReference type="KEGG" id="cthd:CDO33_07990"/>
<comment type="caution">
    <text evidence="1">The sequence shown here is derived from an EMBL/GenBank/DDBJ whole genome shotgun (WGS) entry which is preliminary data.</text>
</comment>
<proteinExistence type="predicted"/>